<evidence type="ECO:0000313" key="1">
    <source>
        <dbReference type="EMBL" id="PEN16387.1"/>
    </source>
</evidence>
<protein>
    <submittedName>
        <fullName evidence="1">Imidazole glycerol phosphate synthase</fullName>
    </submittedName>
</protein>
<evidence type="ECO:0000313" key="2">
    <source>
        <dbReference type="Proteomes" id="UP000219947"/>
    </source>
</evidence>
<dbReference type="RefSeq" id="WP_048778734.1">
    <property type="nucleotide sequence ID" value="NZ_CAURLQ010000035.1"/>
</dbReference>
<dbReference type="SUPFAM" id="SSF52317">
    <property type="entry name" value="Class I glutamine amidotransferase-like"/>
    <property type="match status" value="1"/>
</dbReference>
<organism evidence="1 2">
    <name type="scientific">Rothia dentocariosa</name>
    <dbReference type="NCBI Taxonomy" id="2047"/>
    <lineage>
        <taxon>Bacteria</taxon>
        <taxon>Bacillati</taxon>
        <taxon>Actinomycetota</taxon>
        <taxon>Actinomycetes</taxon>
        <taxon>Micrococcales</taxon>
        <taxon>Micrococcaceae</taxon>
        <taxon>Rothia</taxon>
    </lineage>
</organism>
<reference evidence="1" key="1">
    <citation type="submission" date="2017-10" db="EMBL/GenBank/DDBJ databases">
        <title>Kefir isolates.</title>
        <authorList>
            <person name="Kim Y."/>
            <person name="Blasche S."/>
        </authorList>
    </citation>
    <scope>NUCLEOTIDE SEQUENCE [LARGE SCALE GENOMIC DNA]</scope>
    <source>
        <strain evidence="1">OG2-2</strain>
    </source>
</reference>
<accession>A0A2A8D6H5</accession>
<proteinExistence type="predicted"/>
<dbReference type="InterPro" id="IPR029062">
    <property type="entry name" value="Class_I_gatase-like"/>
</dbReference>
<dbReference type="Proteomes" id="UP000219947">
    <property type="component" value="Unassembled WGS sequence"/>
</dbReference>
<gene>
    <name evidence="1" type="ORF">CRM92_06860</name>
</gene>
<dbReference type="AlphaFoldDB" id="A0A2A8D6H5"/>
<name>A0A2A8D6H5_9MICC</name>
<dbReference type="Gene3D" id="3.40.50.880">
    <property type="match status" value="1"/>
</dbReference>
<dbReference type="EMBL" id="PDEV01000002">
    <property type="protein sequence ID" value="PEN16387.1"/>
    <property type="molecule type" value="Genomic_DNA"/>
</dbReference>
<keyword evidence="2" id="KW-1185">Reference proteome</keyword>
<comment type="caution">
    <text evidence="1">The sequence shown here is derived from an EMBL/GenBank/DDBJ whole genome shotgun (WGS) entry which is preliminary data.</text>
</comment>
<sequence length="220" mass="23727">MTTRPTVAILGEFGTYGELQQACERVGAQAFVTTDLDSLRDADGMVIAGHKKSLETYEAVRKLHGDRVLGRRVAGGRPVLVAGAGFGMLFEVIRTVNPDLGDLDISALGEWPGAAQALATAGAHPGHYRVEAAASSKFLQDLPEPLNFKAEDAVFTWDFDQSIDYMEPPAVSWTDADPRYIAAVENGPLTAIQFCPVASGAAGEEFLRRWVAHLPVMNRL</sequence>